<dbReference type="RefSeq" id="WP_191911349.1">
    <property type="nucleotide sequence ID" value="NZ_JABUXR010000007.1"/>
</dbReference>
<reference evidence="1 2" key="1">
    <citation type="submission" date="2020-06" db="EMBL/GenBank/DDBJ databases">
        <title>Limosilactobacillus sp. nov.</title>
        <authorList>
            <person name="Ksiezarek M."/>
            <person name="Goncalves Ribeiro T."/>
            <person name="Rocha J."/>
            <person name="Grosso F."/>
            <person name="Peixe L."/>
        </authorList>
    </citation>
    <scope>NUCLEOTIDE SEQUENCE [LARGE SCALE GENOMIC DNA]</scope>
    <source>
        <strain evidence="2">c9Ua_26_M</strain>
    </source>
</reference>
<dbReference type="Proteomes" id="UP000645007">
    <property type="component" value="Unassembled WGS sequence"/>
</dbReference>
<accession>A0ABR8ZL23</accession>
<gene>
    <name evidence="1" type="ORF">HUK45_04890</name>
</gene>
<name>A0ABR8ZL23_9LACO</name>
<sequence>MTKEIKVVAIPDDTRIIINYGYDDDVNRDDLPFGSELKYAKIGQKIVVESKGMELTDPDTNEPLGSYNPPIDYLEITDVRDKYSIARKKVTKDLNNSSIPPLIKEASSPQFESLNVNSSEIKNIKPNSTISVGDIVEFVD</sequence>
<comment type="caution">
    <text evidence="1">The sequence shown here is derived from an EMBL/GenBank/DDBJ whole genome shotgun (WGS) entry which is preliminary data.</text>
</comment>
<protein>
    <submittedName>
        <fullName evidence="1">Uncharacterized protein</fullName>
    </submittedName>
</protein>
<proteinExistence type="predicted"/>
<organism evidence="1 2">
    <name type="scientific">Limosilactobacillus urinaemulieris</name>
    <dbReference type="NCBI Taxonomy" id="2742600"/>
    <lineage>
        <taxon>Bacteria</taxon>
        <taxon>Bacillati</taxon>
        <taxon>Bacillota</taxon>
        <taxon>Bacilli</taxon>
        <taxon>Lactobacillales</taxon>
        <taxon>Lactobacillaceae</taxon>
        <taxon>Limosilactobacillus</taxon>
    </lineage>
</organism>
<dbReference type="EMBL" id="JABUXR010000007">
    <property type="protein sequence ID" value="MBD8085585.1"/>
    <property type="molecule type" value="Genomic_DNA"/>
</dbReference>
<keyword evidence="2" id="KW-1185">Reference proteome</keyword>
<evidence type="ECO:0000313" key="2">
    <source>
        <dbReference type="Proteomes" id="UP000645007"/>
    </source>
</evidence>
<evidence type="ECO:0000313" key="1">
    <source>
        <dbReference type="EMBL" id="MBD8085585.1"/>
    </source>
</evidence>